<dbReference type="AlphaFoldDB" id="B0EL31"/>
<feature type="compositionally biased region" description="Polar residues" evidence="2">
    <location>
        <begin position="352"/>
        <end position="364"/>
    </location>
</feature>
<keyword evidence="1" id="KW-0175">Coiled coil</keyword>
<evidence type="ECO:0000256" key="2">
    <source>
        <dbReference type="SAM" id="MobiDB-lite"/>
    </source>
</evidence>
<accession>B0EL31</accession>
<name>B0EL31_ENTDS</name>
<dbReference type="KEGG" id="edi:EDI_196370"/>
<dbReference type="eggNOG" id="ENOG502RC34">
    <property type="taxonomic scope" value="Eukaryota"/>
</dbReference>
<evidence type="ECO:0000313" key="3">
    <source>
        <dbReference type="EMBL" id="EDR24793.1"/>
    </source>
</evidence>
<dbReference type="EMBL" id="DS549799">
    <property type="protein sequence ID" value="EDR24793.1"/>
    <property type="molecule type" value="Genomic_DNA"/>
</dbReference>
<dbReference type="SUPFAM" id="SSF50729">
    <property type="entry name" value="PH domain-like"/>
    <property type="match status" value="1"/>
</dbReference>
<evidence type="ECO:0008006" key="5">
    <source>
        <dbReference type="Google" id="ProtNLM"/>
    </source>
</evidence>
<dbReference type="InterPro" id="IPR011993">
    <property type="entry name" value="PH-like_dom_sf"/>
</dbReference>
<gene>
    <name evidence="3" type="ORF">EDI_196370</name>
</gene>
<dbReference type="OMA" id="DQKQFYP"/>
<feature type="region of interest" description="Disordered" evidence="2">
    <location>
        <begin position="352"/>
        <end position="373"/>
    </location>
</feature>
<sequence length="920" mass="106807">MSQENRLNNVFTFWRQHEGVELFTEDKKLHSSLLKCKDTKEMKAWLWNDLLGMESIVDEEKMVFILKLLKDEWNKSLQQNGEILETTPDLLRRCSSTLVLTSNEPENFSPINSFKKVSPDPFGNEKEVSTIERPQSKQLIPLGNSDGDIDLVEISQSKDFDDGYIEKSTNCIGTLSSVEEFEKEMKEMKNKVQENESNEELKEINIQDEFKKEEVKESPKGYKKKVSIMTERKSLDSKEEVESKEIKVNSSQNKIQVPSLNIEMIGSISNSSNKTSNSSNRTSMNGIPPGITTMECKGDQSSILTMESNATTNSPIRRDQVEIIGLKARISELEQIIDEMNKQHSTIIPFQSNSEKSTPRTLSPRQMGENKAKLESTKSGFFGLSFKKKNKRKLMRSESERNMLSPSEPKTDGKKLLTPQLAPQHQNKRELSEQEMIIFPTITNEEYRQEVIRLNKQIVQLQRRVKQKDIELQAIVNDQKQFYPLMALREIDHFHNDVCNDFIEVILNCLENKPYEVQQKYLCRLNDCAEVKFLPPDKVKIDNKARVLYYSEPIIRSHSPRSLQSPALLPLIKEDPVQPQEELYRCLCDSFITRQEEYYYLFQIVSYLYFAPFRQEGLSIVSKLDRTFPEMMMIERTLLRNINKGFINALNEYVLKLKLYIPFILIKDKTLLVLSLEIEKVEFKRGLIERTFEFQKKYGNKGKIPSFAVCINRICQRIGEISRFMEDILRQVKSNDINYMKIAQTATIAFETENSLKDSIVEHLELHDVKTVESKFLTIAHRIHDGKRRIRYFGGLKFVTPGEISKDWKMCILCTDILIIARPFAFGKKTAKEREVVLRFENSPRGRDVSELSGYRFNEEMRIPLHSPIKVMNVIDTPSIHNAFMVETNGIIKHFACVSIRERDSWVEALLDLNEEPNNY</sequence>
<organism evidence="4">
    <name type="scientific">Entamoeba dispar (strain ATCC PRA-260 / SAW760)</name>
    <dbReference type="NCBI Taxonomy" id="370354"/>
    <lineage>
        <taxon>Eukaryota</taxon>
        <taxon>Amoebozoa</taxon>
        <taxon>Evosea</taxon>
        <taxon>Archamoebae</taxon>
        <taxon>Mastigamoebida</taxon>
        <taxon>Entamoebidae</taxon>
        <taxon>Entamoeba</taxon>
    </lineage>
</organism>
<dbReference type="Gene3D" id="2.30.29.30">
    <property type="entry name" value="Pleckstrin-homology domain (PH domain)/Phosphotyrosine-binding domain (PTB)"/>
    <property type="match status" value="1"/>
</dbReference>
<dbReference type="OrthoDB" id="28299at2759"/>
<feature type="region of interest" description="Disordered" evidence="2">
    <location>
        <begin position="392"/>
        <end position="415"/>
    </location>
</feature>
<proteinExistence type="predicted"/>
<dbReference type="Proteomes" id="UP000008076">
    <property type="component" value="Unassembled WGS sequence"/>
</dbReference>
<reference evidence="4" key="1">
    <citation type="submission" date="2007-12" db="EMBL/GenBank/DDBJ databases">
        <title>Annotation of Entamoeba dispar SAW760.</title>
        <authorList>
            <person name="Lorenzi H."/>
            <person name="Inman J."/>
            <person name="Schobel S."/>
            <person name="Amedeo P."/>
            <person name="Caler E."/>
        </authorList>
    </citation>
    <scope>NUCLEOTIDE SEQUENCE [LARGE SCALE GENOMIC DNA]</scope>
    <source>
        <strain evidence="4">ATCC PRA-260 / SAW760</strain>
    </source>
</reference>
<feature type="coiled-coil region" evidence="1">
    <location>
        <begin position="178"/>
        <end position="205"/>
    </location>
</feature>
<feature type="region of interest" description="Disordered" evidence="2">
    <location>
        <begin position="268"/>
        <end position="288"/>
    </location>
</feature>
<evidence type="ECO:0000313" key="4">
    <source>
        <dbReference type="Proteomes" id="UP000008076"/>
    </source>
</evidence>
<dbReference type="GeneID" id="5883990"/>
<feature type="compositionally biased region" description="Low complexity" evidence="2">
    <location>
        <begin position="268"/>
        <end position="285"/>
    </location>
</feature>
<feature type="coiled-coil region" evidence="1">
    <location>
        <begin position="444"/>
        <end position="478"/>
    </location>
</feature>
<evidence type="ECO:0000256" key="1">
    <source>
        <dbReference type="SAM" id="Coils"/>
    </source>
</evidence>
<keyword evidence="4" id="KW-1185">Reference proteome</keyword>
<protein>
    <recommendedName>
        <fullName evidence="5">DH domain-containing protein</fullName>
    </recommendedName>
</protein>
<dbReference type="VEuPathDB" id="AmoebaDB:EDI_196370"/>
<dbReference type="RefSeq" id="XP_001738882.1">
    <property type="nucleotide sequence ID" value="XM_001738830.1"/>
</dbReference>